<evidence type="ECO:0000313" key="1">
    <source>
        <dbReference type="EMBL" id="GFQ84199.1"/>
    </source>
</evidence>
<gene>
    <name evidence="1" type="ORF">TNCT_166521</name>
</gene>
<keyword evidence="2" id="KW-1185">Reference proteome</keyword>
<name>A0A8X6KT73_TRICU</name>
<organism evidence="1 2">
    <name type="scientific">Trichonephila clavata</name>
    <name type="common">Joro spider</name>
    <name type="synonym">Nephila clavata</name>
    <dbReference type="NCBI Taxonomy" id="2740835"/>
    <lineage>
        <taxon>Eukaryota</taxon>
        <taxon>Metazoa</taxon>
        <taxon>Ecdysozoa</taxon>
        <taxon>Arthropoda</taxon>
        <taxon>Chelicerata</taxon>
        <taxon>Arachnida</taxon>
        <taxon>Araneae</taxon>
        <taxon>Araneomorphae</taxon>
        <taxon>Entelegynae</taxon>
        <taxon>Araneoidea</taxon>
        <taxon>Nephilidae</taxon>
        <taxon>Trichonephila</taxon>
    </lineage>
</organism>
<sequence>MRPDYHAANLMKINYRSLEKISLKLRINVSPFQSDDMIWVGENAFDNTVEANVIFGGDGVRGFGRPVPYKALTEEEVEVEPVVTVSNTVIIFL</sequence>
<evidence type="ECO:0000313" key="2">
    <source>
        <dbReference type="Proteomes" id="UP000887116"/>
    </source>
</evidence>
<dbReference type="EMBL" id="BMAO01002905">
    <property type="protein sequence ID" value="GFQ84199.1"/>
    <property type="molecule type" value="Genomic_DNA"/>
</dbReference>
<dbReference type="Proteomes" id="UP000887116">
    <property type="component" value="Unassembled WGS sequence"/>
</dbReference>
<comment type="caution">
    <text evidence="1">The sequence shown here is derived from an EMBL/GenBank/DDBJ whole genome shotgun (WGS) entry which is preliminary data.</text>
</comment>
<dbReference type="AlphaFoldDB" id="A0A8X6KT73"/>
<reference evidence="1" key="1">
    <citation type="submission" date="2020-07" db="EMBL/GenBank/DDBJ databases">
        <title>Multicomponent nature underlies the extraordinary mechanical properties of spider dragline silk.</title>
        <authorList>
            <person name="Kono N."/>
            <person name="Nakamura H."/>
            <person name="Mori M."/>
            <person name="Yoshida Y."/>
            <person name="Ohtoshi R."/>
            <person name="Malay A.D."/>
            <person name="Moran D.A.P."/>
            <person name="Tomita M."/>
            <person name="Numata K."/>
            <person name="Arakawa K."/>
        </authorList>
    </citation>
    <scope>NUCLEOTIDE SEQUENCE</scope>
</reference>
<proteinExistence type="predicted"/>
<accession>A0A8X6KT73</accession>
<protein>
    <submittedName>
        <fullName evidence="1">Uncharacterized protein</fullName>
    </submittedName>
</protein>